<accession>A0A2J6R6L1</accession>
<keyword evidence="2" id="KW-0378">Hydrolase</keyword>
<organism evidence="2 3">
    <name type="scientific">Hyaloscypha variabilis (strain UAMH 11265 / GT02V1 / F)</name>
    <name type="common">Meliniomyces variabilis</name>
    <dbReference type="NCBI Taxonomy" id="1149755"/>
    <lineage>
        <taxon>Eukaryota</taxon>
        <taxon>Fungi</taxon>
        <taxon>Dikarya</taxon>
        <taxon>Ascomycota</taxon>
        <taxon>Pezizomycotina</taxon>
        <taxon>Leotiomycetes</taxon>
        <taxon>Helotiales</taxon>
        <taxon>Hyaloscyphaceae</taxon>
        <taxon>Hyaloscypha</taxon>
        <taxon>Hyaloscypha variabilis</taxon>
    </lineage>
</organism>
<dbReference type="EMBL" id="KZ613954">
    <property type="protein sequence ID" value="PMD34119.1"/>
    <property type="molecule type" value="Genomic_DNA"/>
</dbReference>
<dbReference type="PANTHER" id="PTHR17630">
    <property type="entry name" value="DIENELACTONE HYDROLASE"/>
    <property type="match status" value="1"/>
</dbReference>
<dbReference type="InterPro" id="IPR002925">
    <property type="entry name" value="Dienelactn_hydro"/>
</dbReference>
<proteinExistence type="predicted"/>
<dbReference type="Pfam" id="PF01738">
    <property type="entry name" value="DLH"/>
    <property type="match status" value="1"/>
</dbReference>
<dbReference type="GO" id="GO:0016787">
    <property type="term" value="F:hydrolase activity"/>
    <property type="evidence" value="ECO:0007669"/>
    <property type="project" value="UniProtKB-KW"/>
</dbReference>
<keyword evidence="3" id="KW-1185">Reference proteome</keyword>
<sequence length="272" mass="30194">MDAVQCRDCVSGAVHTGKPTGSEITYQGLPTYVARPEGTTGKGIIIFITDIFGWEFPNSRLLADKYAKKGGYTVYIPDFMRGYSTAAYEKPSSLLYTIFVKPFYILRAIILFAAPAFHTRPSKSKPIVLNFMRSLRADPATINTKIGVVGFCWGGQYAVLLAQDNSASGVTESKPLVDAAFTAHPARFTIPEDIEKVKVPLSMALAENDLWVTPAEAQILKRLEKEEPYEVVIFEGTKHGFALRNDEKDEVQMAAAEKAEEQALVWFKRWIG</sequence>
<dbReference type="Proteomes" id="UP000235786">
    <property type="component" value="Unassembled WGS sequence"/>
</dbReference>
<evidence type="ECO:0000313" key="3">
    <source>
        <dbReference type="Proteomes" id="UP000235786"/>
    </source>
</evidence>
<dbReference type="OrthoDB" id="17560at2759"/>
<feature type="domain" description="Dienelactone hydrolase" evidence="1">
    <location>
        <begin position="30"/>
        <end position="269"/>
    </location>
</feature>
<gene>
    <name evidence="2" type="ORF">L207DRAFT_497411</name>
</gene>
<dbReference type="SUPFAM" id="SSF53474">
    <property type="entry name" value="alpha/beta-Hydrolases"/>
    <property type="match status" value="1"/>
</dbReference>
<reference evidence="2 3" key="1">
    <citation type="submission" date="2016-04" db="EMBL/GenBank/DDBJ databases">
        <title>A degradative enzymes factory behind the ericoid mycorrhizal symbiosis.</title>
        <authorList>
            <consortium name="DOE Joint Genome Institute"/>
            <person name="Martino E."/>
            <person name="Morin E."/>
            <person name="Grelet G."/>
            <person name="Kuo A."/>
            <person name="Kohler A."/>
            <person name="Daghino S."/>
            <person name="Barry K."/>
            <person name="Choi C."/>
            <person name="Cichocki N."/>
            <person name="Clum A."/>
            <person name="Copeland A."/>
            <person name="Hainaut M."/>
            <person name="Haridas S."/>
            <person name="Labutti K."/>
            <person name="Lindquist E."/>
            <person name="Lipzen A."/>
            <person name="Khouja H.-R."/>
            <person name="Murat C."/>
            <person name="Ohm R."/>
            <person name="Olson A."/>
            <person name="Spatafora J."/>
            <person name="Veneault-Fourrey C."/>
            <person name="Henrissat B."/>
            <person name="Grigoriev I."/>
            <person name="Martin F."/>
            <person name="Perotto S."/>
        </authorList>
    </citation>
    <scope>NUCLEOTIDE SEQUENCE [LARGE SCALE GENOMIC DNA]</scope>
    <source>
        <strain evidence="2 3">F</strain>
    </source>
</reference>
<evidence type="ECO:0000313" key="2">
    <source>
        <dbReference type="EMBL" id="PMD34119.1"/>
    </source>
</evidence>
<dbReference type="Gene3D" id="3.40.50.1820">
    <property type="entry name" value="alpha/beta hydrolase"/>
    <property type="match status" value="1"/>
</dbReference>
<dbReference type="PANTHER" id="PTHR17630:SF105">
    <property type="entry name" value="DIENELACTONE HYDROLASE FAMILY PROTEIN (AFU_ORTHOLOGUE AFUA_4G08790)"/>
    <property type="match status" value="1"/>
</dbReference>
<dbReference type="AlphaFoldDB" id="A0A2J6R6L1"/>
<protein>
    <submittedName>
        <fullName evidence="2">Alpha/beta-hydrolase</fullName>
    </submittedName>
</protein>
<evidence type="ECO:0000259" key="1">
    <source>
        <dbReference type="Pfam" id="PF01738"/>
    </source>
</evidence>
<dbReference type="InterPro" id="IPR029058">
    <property type="entry name" value="AB_hydrolase_fold"/>
</dbReference>
<name>A0A2J6R6L1_HYAVF</name>